<evidence type="ECO:0000313" key="1">
    <source>
        <dbReference type="EMBL" id="MDN3205650.1"/>
    </source>
</evidence>
<accession>A0ABT7YH14</accession>
<evidence type="ECO:0008006" key="3">
    <source>
        <dbReference type="Google" id="ProtNLM"/>
    </source>
</evidence>
<reference evidence="1" key="1">
    <citation type="submission" date="2023-06" db="EMBL/GenBank/DDBJ databases">
        <title>Robiginitalea aurantiacus sp. nov. and Algoriphagus sediminis sp. nov., isolated from coastal sediment.</title>
        <authorList>
            <person name="Zhou Z.Y."/>
            <person name="An J."/>
            <person name="Jia Y.W."/>
            <person name="Du Z.J."/>
        </authorList>
    </citation>
    <scope>NUCLEOTIDE SEQUENCE</scope>
    <source>
        <strain evidence="1">C2-7</strain>
    </source>
</reference>
<sequence>MLFEGPYNYTLQLSRNGGNIEKFQEGKKVKFSKSVTLNKLPKIYVILDGKEVLYVGFTSQSVGSRLSGGLKADGKNGYHGYGWKGLEKVELKIFVFEPYSEDEQTKKQQRLFAEAVEAELAFLIRSKTDSWPKYQSEIHFNNVSPKQVRDVAKVIYSHL</sequence>
<gene>
    <name evidence="1" type="ORF">QVH07_15920</name>
</gene>
<dbReference type="EMBL" id="JAUEPH010000007">
    <property type="protein sequence ID" value="MDN3205650.1"/>
    <property type="molecule type" value="Genomic_DNA"/>
</dbReference>
<dbReference type="Proteomes" id="UP001171916">
    <property type="component" value="Unassembled WGS sequence"/>
</dbReference>
<name>A0ABT7YH14_9BACT</name>
<dbReference type="RefSeq" id="WP_290002340.1">
    <property type="nucleotide sequence ID" value="NZ_JAUEPH010000007.1"/>
</dbReference>
<evidence type="ECO:0000313" key="2">
    <source>
        <dbReference type="Proteomes" id="UP001171916"/>
    </source>
</evidence>
<keyword evidence="2" id="KW-1185">Reference proteome</keyword>
<organism evidence="1 2">
    <name type="scientific">Algoriphagus sediminis</name>
    <dbReference type="NCBI Taxonomy" id="3057113"/>
    <lineage>
        <taxon>Bacteria</taxon>
        <taxon>Pseudomonadati</taxon>
        <taxon>Bacteroidota</taxon>
        <taxon>Cytophagia</taxon>
        <taxon>Cytophagales</taxon>
        <taxon>Cyclobacteriaceae</taxon>
        <taxon>Algoriphagus</taxon>
    </lineage>
</organism>
<protein>
    <recommendedName>
        <fullName evidence="3">GIY-YIG nuclease family protein</fullName>
    </recommendedName>
</protein>
<proteinExistence type="predicted"/>
<comment type="caution">
    <text evidence="1">The sequence shown here is derived from an EMBL/GenBank/DDBJ whole genome shotgun (WGS) entry which is preliminary data.</text>
</comment>